<comment type="function">
    <text evidence="6">Involved in transcription antitermination. Required for transcription of ribosomal RNA (rRNA) genes. Binds specifically to the boxA antiterminator sequence of the ribosomal RNA (rrn) operons.</text>
</comment>
<dbReference type="GO" id="GO:0005829">
    <property type="term" value="C:cytosol"/>
    <property type="evidence" value="ECO:0007669"/>
    <property type="project" value="TreeGrafter"/>
</dbReference>
<keyword evidence="4 6" id="KW-0805">Transcription regulation</keyword>
<dbReference type="GO" id="GO:0031564">
    <property type="term" value="P:transcription antitermination"/>
    <property type="evidence" value="ECO:0007669"/>
    <property type="project" value="UniProtKB-KW"/>
</dbReference>
<dbReference type="InterPro" id="IPR006027">
    <property type="entry name" value="NusB_RsmB_TIM44"/>
</dbReference>
<evidence type="ECO:0000256" key="4">
    <source>
        <dbReference type="ARBA" id="ARBA00023015"/>
    </source>
</evidence>
<dbReference type="GO" id="GO:0006353">
    <property type="term" value="P:DNA-templated transcription termination"/>
    <property type="evidence" value="ECO:0007669"/>
    <property type="project" value="UniProtKB-UniRule"/>
</dbReference>
<proteinExistence type="inferred from homology"/>
<evidence type="ECO:0000256" key="6">
    <source>
        <dbReference type="HAMAP-Rule" id="MF_00073"/>
    </source>
</evidence>
<gene>
    <name evidence="6 8" type="primary">nusB</name>
    <name evidence="8" type="ORF">FYJ84_09055</name>
</gene>
<dbReference type="Gene3D" id="1.10.940.10">
    <property type="entry name" value="NusB-like"/>
    <property type="match status" value="1"/>
</dbReference>
<evidence type="ECO:0000256" key="3">
    <source>
        <dbReference type="ARBA" id="ARBA00022884"/>
    </source>
</evidence>
<dbReference type="InterPro" id="IPR011605">
    <property type="entry name" value="NusB_fam"/>
</dbReference>
<dbReference type="PANTHER" id="PTHR11078">
    <property type="entry name" value="N UTILIZATION SUBSTANCE PROTEIN B-RELATED"/>
    <property type="match status" value="1"/>
</dbReference>
<evidence type="ECO:0000259" key="7">
    <source>
        <dbReference type="Pfam" id="PF01029"/>
    </source>
</evidence>
<keyword evidence="5 6" id="KW-0804">Transcription</keyword>
<dbReference type="RefSeq" id="WP_154407297.1">
    <property type="nucleotide sequence ID" value="NZ_JAQXJM010000146.1"/>
</dbReference>
<dbReference type="Pfam" id="PF01029">
    <property type="entry name" value="NusB"/>
    <property type="match status" value="1"/>
</dbReference>
<dbReference type="SUPFAM" id="SSF48013">
    <property type="entry name" value="NusB-like"/>
    <property type="match status" value="1"/>
</dbReference>
<name>A0A6I2UIZ3_9FIRM</name>
<evidence type="ECO:0000256" key="1">
    <source>
        <dbReference type="ARBA" id="ARBA00005952"/>
    </source>
</evidence>
<feature type="domain" description="NusB/RsmB/TIM44" evidence="7">
    <location>
        <begin position="4"/>
        <end position="143"/>
    </location>
</feature>
<dbReference type="PANTHER" id="PTHR11078:SF3">
    <property type="entry name" value="ANTITERMINATION NUSB DOMAIN-CONTAINING PROTEIN"/>
    <property type="match status" value="1"/>
</dbReference>
<dbReference type="GeneID" id="96779065"/>
<evidence type="ECO:0000313" key="9">
    <source>
        <dbReference type="Proteomes" id="UP000433181"/>
    </source>
</evidence>
<comment type="caution">
    <text evidence="8">The sequence shown here is derived from an EMBL/GenBank/DDBJ whole genome shotgun (WGS) entry which is preliminary data.</text>
</comment>
<dbReference type="HAMAP" id="MF_00073">
    <property type="entry name" value="NusB"/>
    <property type="match status" value="1"/>
</dbReference>
<dbReference type="InterPro" id="IPR035926">
    <property type="entry name" value="NusB-like_sf"/>
</dbReference>
<keyword evidence="2 6" id="KW-0889">Transcription antitermination</keyword>
<evidence type="ECO:0000256" key="5">
    <source>
        <dbReference type="ARBA" id="ARBA00023163"/>
    </source>
</evidence>
<dbReference type="Proteomes" id="UP000433181">
    <property type="component" value="Unassembled WGS sequence"/>
</dbReference>
<dbReference type="AlphaFoldDB" id="A0A6I2UIZ3"/>
<dbReference type="EMBL" id="VUNR01000017">
    <property type="protein sequence ID" value="MSU09131.1"/>
    <property type="molecule type" value="Genomic_DNA"/>
</dbReference>
<organism evidence="8 9">
    <name type="scientific">Anaerovibrio slackiae</name>
    <dbReference type="NCBI Taxonomy" id="2652309"/>
    <lineage>
        <taxon>Bacteria</taxon>
        <taxon>Bacillati</taxon>
        <taxon>Bacillota</taxon>
        <taxon>Negativicutes</taxon>
        <taxon>Selenomonadales</taxon>
        <taxon>Selenomonadaceae</taxon>
        <taxon>Anaerovibrio</taxon>
    </lineage>
</organism>
<protein>
    <recommendedName>
        <fullName evidence="6">Transcription antitermination protein NusB</fullName>
    </recommendedName>
    <alternativeName>
        <fullName evidence="6">Antitermination factor NusB</fullName>
    </alternativeName>
</protein>
<dbReference type="NCBIfam" id="TIGR01951">
    <property type="entry name" value="nusB"/>
    <property type="match status" value="1"/>
</dbReference>
<evidence type="ECO:0000313" key="8">
    <source>
        <dbReference type="EMBL" id="MSU09131.1"/>
    </source>
</evidence>
<evidence type="ECO:0000256" key="2">
    <source>
        <dbReference type="ARBA" id="ARBA00022814"/>
    </source>
</evidence>
<keyword evidence="9" id="KW-1185">Reference proteome</keyword>
<keyword evidence="3 6" id="KW-0694">RNA-binding</keyword>
<reference evidence="8 9" key="1">
    <citation type="submission" date="2019-08" db="EMBL/GenBank/DDBJ databases">
        <title>In-depth cultivation of the pig gut microbiome towards novel bacterial diversity and tailored functional studies.</title>
        <authorList>
            <person name="Wylensek D."/>
            <person name="Hitch T.C.A."/>
            <person name="Clavel T."/>
        </authorList>
    </citation>
    <scope>NUCLEOTIDE SEQUENCE [LARGE SCALE GENOMIC DNA]</scope>
    <source>
        <strain evidence="8 9">WCA-693-APC-5D-A</strain>
    </source>
</reference>
<dbReference type="GO" id="GO:0003723">
    <property type="term" value="F:RNA binding"/>
    <property type="evidence" value="ECO:0007669"/>
    <property type="project" value="UniProtKB-UniRule"/>
</dbReference>
<sequence>MSRRQARELALQALFQLDFNQCQEAEKEKQQEARLAVIDAAAAEMEGHLGSRDRQFVEELVNGTMDSLPEIDGLISSASKEWKLSRMAGVDRNITRMAVFELKFREEKVTPNIIINEAVELAKKFGTDDSSRFVNGILGAVLRK</sequence>
<accession>A0A6I2UIZ3</accession>
<comment type="similarity">
    <text evidence="1 6">Belongs to the NusB family.</text>
</comment>
<dbReference type="CDD" id="cd00619">
    <property type="entry name" value="Terminator_NusB"/>
    <property type="match status" value="1"/>
</dbReference>